<comment type="cofactor">
    <cofactor evidence="2">
        <name>Mg(2+)</name>
        <dbReference type="ChEBI" id="CHEBI:18420"/>
    </cofactor>
    <text evidence="2">Binds 2 magnesium ions per subunit.</text>
</comment>
<dbReference type="GO" id="GO:0005829">
    <property type="term" value="C:cytosol"/>
    <property type="evidence" value="ECO:0007669"/>
    <property type="project" value="TreeGrafter"/>
</dbReference>
<keyword evidence="1 2" id="KW-0808">Transferase</keyword>
<evidence type="ECO:0000313" key="3">
    <source>
        <dbReference type="EMBL" id="RVT42090.1"/>
    </source>
</evidence>
<dbReference type="GO" id="GO:0008834">
    <property type="term" value="F:ditrans,polycis-undecaprenyl-diphosphate synthase [(2E,6E)-farnesyl-diphosphate specific] activity"/>
    <property type="evidence" value="ECO:0007669"/>
    <property type="project" value="TreeGrafter"/>
</dbReference>
<evidence type="ECO:0000256" key="1">
    <source>
        <dbReference type="ARBA" id="ARBA00022679"/>
    </source>
</evidence>
<dbReference type="EMBL" id="RZUL01000002">
    <property type="protein sequence ID" value="RVT42090.1"/>
    <property type="molecule type" value="Genomic_DNA"/>
</dbReference>
<feature type="binding site" evidence="2">
    <location>
        <begin position="76"/>
        <end position="78"/>
    </location>
    <ligand>
        <name>substrate</name>
    </ligand>
</feature>
<dbReference type="PANTHER" id="PTHR10291:SF0">
    <property type="entry name" value="DEHYDRODOLICHYL DIPHOSPHATE SYNTHASE 2"/>
    <property type="match status" value="1"/>
</dbReference>
<dbReference type="InterPro" id="IPR001441">
    <property type="entry name" value="UPP_synth-like"/>
</dbReference>
<dbReference type="CDD" id="cd00475">
    <property type="entry name" value="Cis_IPPS"/>
    <property type="match status" value="1"/>
</dbReference>
<feature type="binding site" evidence="2">
    <location>
        <position position="44"/>
    </location>
    <ligand>
        <name>substrate</name>
    </ligand>
</feature>
<keyword evidence="2" id="KW-0460">Magnesium</keyword>
<dbReference type="OrthoDB" id="4191603at2"/>
<feature type="binding site" evidence="2">
    <location>
        <position position="82"/>
    </location>
    <ligand>
        <name>substrate</name>
    </ligand>
</feature>
<feature type="binding site" evidence="2">
    <location>
        <begin position="205"/>
        <end position="207"/>
    </location>
    <ligand>
        <name>substrate</name>
    </ligand>
</feature>
<feature type="active site" evidence="2">
    <location>
        <position position="31"/>
    </location>
</feature>
<accession>A0A437J9M5</accession>
<dbReference type="HAMAP" id="MF_01139">
    <property type="entry name" value="ISPT"/>
    <property type="match status" value="1"/>
</dbReference>
<sequence>MATQASTRAAGDLAHGSVSACGARHVAIIMDGNGRWAKKRLLPRFAGHKAGVEAVRRTARAAREMGLECLTLYAFSSENWKRPASEIADLMGLLRRFIEADLDELAAEDVQLRVIGNYQALEPALVALIDDAVARTAANGGPILAIALNYGSQDEMVRAVQRIAAQAAAGSIAPDAIDASDVDAALDTADLPPLDLLIRTSGEQRLSNFLLWQAAYAELYFTDTLWPDFDGTALRQALDAFRTRDRRYGGL</sequence>
<feature type="binding site" evidence="2">
    <location>
        <position position="80"/>
    </location>
    <ligand>
        <name>substrate</name>
    </ligand>
</feature>
<dbReference type="GO" id="GO:0016094">
    <property type="term" value="P:polyprenol biosynthetic process"/>
    <property type="evidence" value="ECO:0007669"/>
    <property type="project" value="TreeGrafter"/>
</dbReference>
<name>A0A437J9M5_9SPHN</name>
<proteinExistence type="inferred from homology"/>
<comment type="function">
    <text evidence="2">Catalyzes the condensation of isopentenyl diphosphate (IPP) with allylic pyrophosphates generating different type of terpenoids.</text>
</comment>
<comment type="similarity">
    <text evidence="2">Belongs to the UPP synthase family.</text>
</comment>
<dbReference type="Proteomes" id="UP000282977">
    <property type="component" value="Unassembled WGS sequence"/>
</dbReference>
<comment type="subunit">
    <text evidence="2">Homodimer.</text>
</comment>
<feature type="binding site" evidence="2">
    <location>
        <position position="218"/>
    </location>
    <ligand>
        <name>Mg(2+)</name>
        <dbReference type="ChEBI" id="CHEBI:18420"/>
    </ligand>
</feature>
<comment type="caution">
    <text evidence="3">The sequence shown here is derived from an EMBL/GenBank/DDBJ whole genome shotgun (WGS) entry which is preliminary data.</text>
</comment>
<protein>
    <recommendedName>
        <fullName evidence="2">Isoprenyl transferase</fullName>
        <ecNumber evidence="2">2.5.1.-</ecNumber>
    </recommendedName>
</protein>
<dbReference type="PROSITE" id="PS01066">
    <property type="entry name" value="UPP_SYNTHASE"/>
    <property type="match status" value="1"/>
</dbReference>
<feature type="active site" description="Proton acceptor" evidence="2">
    <location>
        <position position="79"/>
    </location>
</feature>
<dbReference type="Gene3D" id="3.40.1180.10">
    <property type="entry name" value="Decaprenyl diphosphate synthase-like"/>
    <property type="match status" value="1"/>
</dbReference>
<dbReference type="NCBIfam" id="NF011408">
    <property type="entry name" value="PRK14834.1"/>
    <property type="match status" value="1"/>
</dbReference>
<feature type="binding site" evidence="2">
    <location>
        <position position="36"/>
    </location>
    <ligand>
        <name>substrate</name>
    </ligand>
</feature>
<dbReference type="InterPro" id="IPR018520">
    <property type="entry name" value="UPP_synth-like_CS"/>
</dbReference>
<gene>
    <name evidence="3" type="ORF">ENE74_07625</name>
</gene>
<dbReference type="SUPFAM" id="SSF64005">
    <property type="entry name" value="Undecaprenyl diphosphate synthase"/>
    <property type="match status" value="1"/>
</dbReference>
<feature type="binding site" evidence="2">
    <location>
        <begin position="32"/>
        <end position="35"/>
    </location>
    <ligand>
        <name>substrate</name>
    </ligand>
</feature>
<dbReference type="AlphaFoldDB" id="A0A437J9M5"/>
<dbReference type="Pfam" id="PF01255">
    <property type="entry name" value="Prenyltransf"/>
    <property type="match status" value="1"/>
</dbReference>
<dbReference type="PANTHER" id="PTHR10291">
    <property type="entry name" value="DEHYDRODOLICHYL DIPHOSPHATE SYNTHASE FAMILY MEMBER"/>
    <property type="match status" value="1"/>
</dbReference>
<dbReference type="InterPro" id="IPR036424">
    <property type="entry name" value="UPP_synth-like_sf"/>
</dbReference>
<feature type="binding site" evidence="2">
    <location>
        <position position="48"/>
    </location>
    <ligand>
        <name>substrate</name>
    </ligand>
</feature>
<keyword evidence="2" id="KW-0479">Metal-binding</keyword>
<dbReference type="GO" id="GO:0000287">
    <property type="term" value="F:magnesium ion binding"/>
    <property type="evidence" value="ECO:0007669"/>
    <property type="project" value="UniProtKB-UniRule"/>
</dbReference>
<feature type="binding site" evidence="2">
    <location>
        <position position="31"/>
    </location>
    <ligand>
        <name>Mg(2+)</name>
        <dbReference type="ChEBI" id="CHEBI:18420"/>
    </ligand>
</feature>
<evidence type="ECO:0000256" key="2">
    <source>
        <dbReference type="HAMAP-Rule" id="MF_01139"/>
    </source>
</evidence>
<dbReference type="EC" id="2.5.1.-" evidence="2"/>
<organism evidence="3 4">
    <name type="scientific">Sphingobium algorifonticola</name>
    <dbReference type="NCBI Taxonomy" id="2008318"/>
    <lineage>
        <taxon>Bacteria</taxon>
        <taxon>Pseudomonadati</taxon>
        <taxon>Pseudomonadota</taxon>
        <taxon>Alphaproteobacteria</taxon>
        <taxon>Sphingomonadales</taxon>
        <taxon>Sphingomonadaceae</taxon>
        <taxon>Sphingobium</taxon>
    </lineage>
</organism>
<keyword evidence="4" id="KW-1185">Reference proteome</keyword>
<feature type="binding site" evidence="2">
    <location>
        <position position="199"/>
    </location>
    <ligand>
        <name>substrate</name>
    </ligand>
</feature>
<reference evidence="3 4" key="1">
    <citation type="submission" date="2019-01" db="EMBL/GenBank/DDBJ databases">
        <authorList>
            <person name="Chen W.-M."/>
        </authorList>
    </citation>
    <scope>NUCLEOTIDE SEQUENCE [LARGE SCALE GENOMIC DNA]</scope>
    <source>
        <strain evidence="3 4">TLA-22</strain>
    </source>
</reference>
<dbReference type="FunFam" id="3.40.1180.10:FF:000001">
    <property type="entry name" value="(2E,6E)-farnesyl-diphosphate-specific ditrans,polycis-undecaprenyl-diphosphate synthase"/>
    <property type="match status" value="1"/>
</dbReference>
<dbReference type="NCBIfam" id="TIGR00055">
    <property type="entry name" value="uppS"/>
    <property type="match status" value="1"/>
</dbReference>
<evidence type="ECO:0000313" key="4">
    <source>
        <dbReference type="Proteomes" id="UP000282977"/>
    </source>
</evidence>